<dbReference type="RefSeq" id="WP_243325499.1">
    <property type="nucleotide sequence ID" value="NZ_JAKZMM010000027.1"/>
</dbReference>
<feature type="transmembrane region" description="Helical" evidence="2">
    <location>
        <begin position="83"/>
        <end position="101"/>
    </location>
</feature>
<feature type="region of interest" description="Disordered" evidence="1">
    <location>
        <begin position="22"/>
        <end position="78"/>
    </location>
</feature>
<gene>
    <name evidence="3" type="ORF">MUN53_11230</name>
</gene>
<accession>A0ABT0C2E7</accession>
<evidence type="ECO:0000313" key="4">
    <source>
        <dbReference type="Proteomes" id="UP001165444"/>
    </source>
</evidence>
<keyword evidence="2" id="KW-0812">Transmembrane</keyword>
<proteinExistence type="predicted"/>
<comment type="caution">
    <text evidence="3">The sequence shown here is derived from an EMBL/GenBank/DDBJ whole genome shotgun (WGS) entry which is preliminary data.</text>
</comment>
<keyword evidence="4" id="KW-1185">Reference proteome</keyword>
<organism evidence="3 4">
    <name type="scientific">Parabacteroides faecalis</name>
    <dbReference type="NCBI Taxonomy" id="2924040"/>
    <lineage>
        <taxon>Bacteria</taxon>
        <taxon>Pseudomonadati</taxon>
        <taxon>Bacteroidota</taxon>
        <taxon>Bacteroidia</taxon>
        <taxon>Bacteroidales</taxon>
        <taxon>Tannerellaceae</taxon>
        <taxon>Parabacteroides</taxon>
    </lineage>
</organism>
<reference evidence="3 4" key="1">
    <citation type="submission" date="2022-03" db="EMBL/GenBank/DDBJ databases">
        <title>Parabacteroides sp. nov. isolated from swine feces.</title>
        <authorList>
            <person name="Bak J.E."/>
        </authorList>
    </citation>
    <scope>NUCLEOTIDE SEQUENCE [LARGE SCALE GENOMIC DNA]</scope>
    <source>
        <strain evidence="3 4">AGMB00274</strain>
    </source>
</reference>
<sequence length="107" mass="11663">MKYVEIILKVLCVILRTIFPKKKKDEPTSEPSQEDVAVAQPVSNHPPGPVEERDSTGYGSPGRDPLVVARAPARRGRSAETPWLGISGLALILTGGASFLYEQFFVN</sequence>
<keyword evidence="2" id="KW-1133">Transmembrane helix</keyword>
<name>A0ABT0C2E7_9BACT</name>
<evidence type="ECO:0000256" key="2">
    <source>
        <dbReference type="SAM" id="Phobius"/>
    </source>
</evidence>
<evidence type="ECO:0000256" key="1">
    <source>
        <dbReference type="SAM" id="MobiDB-lite"/>
    </source>
</evidence>
<dbReference type="Proteomes" id="UP001165444">
    <property type="component" value="Unassembled WGS sequence"/>
</dbReference>
<dbReference type="EMBL" id="JAKZMM010000027">
    <property type="protein sequence ID" value="MCJ2381180.1"/>
    <property type="molecule type" value="Genomic_DNA"/>
</dbReference>
<keyword evidence="2" id="KW-0472">Membrane</keyword>
<protein>
    <submittedName>
        <fullName evidence="3">Uncharacterized protein</fullName>
    </submittedName>
</protein>
<evidence type="ECO:0000313" key="3">
    <source>
        <dbReference type="EMBL" id="MCJ2381180.1"/>
    </source>
</evidence>